<keyword evidence="3" id="KW-1185">Reference proteome</keyword>
<evidence type="ECO:0000313" key="2">
    <source>
        <dbReference type="EMBL" id="RSD10472.1"/>
    </source>
</evidence>
<accession>A0A3R9DTY1</accession>
<dbReference type="PANTHER" id="PTHR38011:SF12">
    <property type="entry name" value="BIFUNCTIONAL DEAMINASE-REDUCTASE DOMAIN PROTEIN"/>
    <property type="match status" value="1"/>
</dbReference>
<evidence type="ECO:0000259" key="1">
    <source>
        <dbReference type="Pfam" id="PF01872"/>
    </source>
</evidence>
<evidence type="ECO:0000313" key="3">
    <source>
        <dbReference type="Proteomes" id="UP000267081"/>
    </source>
</evidence>
<protein>
    <submittedName>
        <fullName evidence="2">Dihydrofolate reductase</fullName>
    </submittedName>
</protein>
<dbReference type="InterPro" id="IPR050765">
    <property type="entry name" value="Riboflavin_Biosynth_HTPR"/>
</dbReference>
<dbReference type="GO" id="GO:0009231">
    <property type="term" value="P:riboflavin biosynthetic process"/>
    <property type="evidence" value="ECO:0007669"/>
    <property type="project" value="InterPro"/>
</dbReference>
<dbReference type="InterPro" id="IPR002734">
    <property type="entry name" value="RibDG_C"/>
</dbReference>
<dbReference type="Pfam" id="PF01872">
    <property type="entry name" value="RibD_C"/>
    <property type="match status" value="1"/>
</dbReference>
<dbReference type="AlphaFoldDB" id="A0A3R9DTY1"/>
<gene>
    <name evidence="2" type="ORF">EIY87_37100</name>
</gene>
<sequence length="182" mass="18966">MAKVLYHITMSLDGFVAGPADDMSWLRGLPTGPNPVAERVMGEIGAVLMGHRTYAPATTAEGEVYGGRVRVPIFVVTRDDPASAQPGFTFEADLLKAVAAASAAAGDGCVAVLGPATARRCLEAGVLDEVLVHVAPVLLGDGVRLFDHPGGTRVRLEPVELSTAGGLGNFRYRVESPVDSRA</sequence>
<comment type="caution">
    <text evidence="2">The sequence shown here is derived from an EMBL/GenBank/DDBJ whole genome shotgun (WGS) entry which is preliminary data.</text>
</comment>
<dbReference type="GO" id="GO:0008703">
    <property type="term" value="F:5-amino-6-(5-phosphoribosylamino)uracil reductase activity"/>
    <property type="evidence" value="ECO:0007669"/>
    <property type="project" value="InterPro"/>
</dbReference>
<dbReference type="OrthoDB" id="2313602at2"/>
<name>A0A3R9DTY1_9PSEU</name>
<organism evidence="2 3">
    <name type="scientific">Amycolatopsis eburnea</name>
    <dbReference type="NCBI Taxonomy" id="2267691"/>
    <lineage>
        <taxon>Bacteria</taxon>
        <taxon>Bacillati</taxon>
        <taxon>Actinomycetota</taxon>
        <taxon>Actinomycetes</taxon>
        <taxon>Pseudonocardiales</taxon>
        <taxon>Pseudonocardiaceae</taxon>
        <taxon>Amycolatopsis</taxon>
    </lineage>
</organism>
<dbReference type="SUPFAM" id="SSF53597">
    <property type="entry name" value="Dihydrofolate reductase-like"/>
    <property type="match status" value="1"/>
</dbReference>
<proteinExistence type="predicted"/>
<dbReference type="RefSeq" id="WP_125314624.1">
    <property type="nucleotide sequence ID" value="NZ_RSEC01000060.1"/>
</dbReference>
<feature type="domain" description="Bacterial bifunctional deaminase-reductase C-terminal" evidence="1">
    <location>
        <begin position="3"/>
        <end position="163"/>
    </location>
</feature>
<dbReference type="PANTHER" id="PTHR38011">
    <property type="entry name" value="DIHYDROFOLATE REDUCTASE FAMILY PROTEIN (AFU_ORTHOLOGUE AFUA_8G06820)"/>
    <property type="match status" value="1"/>
</dbReference>
<dbReference type="EMBL" id="RSEC01000060">
    <property type="protein sequence ID" value="RSD10472.1"/>
    <property type="molecule type" value="Genomic_DNA"/>
</dbReference>
<reference evidence="2 3" key="1">
    <citation type="submission" date="2018-12" db="EMBL/GenBank/DDBJ databases">
        <title>Amycolatopsis eburnea sp. nov. actinomycete associate with arbuscular mycorrhiza fungal spore.</title>
        <authorList>
            <person name="Lumyong S."/>
            <person name="Chaiya L."/>
        </authorList>
    </citation>
    <scope>NUCLEOTIDE SEQUENCE [LARGE SCALE GENOMIC DNA]</scope>
    <source>
        <strain evidence="2 3">GLM-1</strain>
    </source>
</reference>
<dbReference type="InterPro" id="IPR024072">
    <property type="entry name" value="DHFR-like_dom_sf"/>
</dbReference>
<dbReference type="Proteomes" id="UP000267081">
    <property type="component" value="Unassembled WGS sequence"/>
</dbReference>
<dbReference type="Gene3D" id="3.40.430.10">
    <property type="entry name" value="Dihydrofolate Reductase, subunit A"/>
    <property type="match status" value="1"/>
</dbReference>